<feature type="compositionally biased region" description="Basic and acidic residues" evidence="2">
    <location>
        <begin position="1"/>
        <end position="22"/>
    </location>
</feature>
<dbReference type="Gene3D" id="1.10.260.40">
    <property type="entry name" value="lambda repressor-like DNA-binding domains"/>
    <property type="match status" value="1"/>
</dbReference>
<feature type="transmembrane region" description="Helical" evidence="3">
    <location>
        <begin position="145"/>
        <end position="167"/>
    </location>
</feature>
<dbReference type="EMBL" id="CYZO01000015">
    <property type="protein sequence ID" value="CUO02050.1"/>
    <property type="molecule type" value="Genomic_DNA"/>
</dbReference>
<dbReference type="SMART" id="SM00530">
    <property type="entry name" value="HTH_XRE"/>
    <property type="match status" value="1"/>
</dbReference>
<keyword evidence="1" id="KW-0238">DNA-binding</keyword>
<evidence type="ECO:0000256" key="3">
    <source>
        <dbReference type="SAM" id="Phobius"/>
    </source>
</evidence>
<dbReference type="Proteomes" id="UP000095787">
    <property type="component" value="Unassembled WGS sequence"/>
</dbReference>
<dbReference type="PANTHER" id="PTHR46558">
    <property type="entry name" value="TRACRIPTIONAL REGULATORY PROTEIN-RELATED-RELATED"/>
    <property type="match status" value="1"/>
</dbReference>
<evidence type="ECO:0000256" key="1">
    <source>
        <dbReference type="ARBA" id="ARBA00023125"/>
    </source>
</evidence>
<evidence type="ECO:0000259" key="4">
    <source>
        <dbReference type="PROSITE" id="PS50943"/>
    </source>
</evidence>
<name>A0A174BQS8_9FIRM</name>
<evidence type="ECO:0000313" key="6">
    <source>
        <dbReference type="Proteomes" id="UP000095787"/>
    </source>
</evidence>
<proteinExistence type="predicted"/>
<dbReference type="SUPFAM" id="SSF47413">
    <property type="entry name" value="lambda repressor-like DNA-binding domains"/>
    <property type="match status" value="1"/>
</dbReference>
<dbReference type="AlphaFoldDB" id="A0A174BQS8"/>
<accession>A0A174BQS8</accession>
<keyword evidence="3" id="KW-0812">Transmembrane</keyword>
<dbReference type="InterPro" id="IPR001387">
    <property type="entry name" value="Cro/C1-type_HTH"/>
</dbReference>
<protein>
    <submittedName>
        <fullName evidence="5">Transcriptional repressor DicA</fullName>
    </submittedName>
</protein>
<dbReference type="InterPro" id="IPR010982">
    <property type="entry name" value="Lambda_DNA-bd_dom_sf"/>
</dbReference>
<feature type="transmembrane region" description="Helical" evidence="3">
    <location>
        <begin position="216"/>
        <end position="235"/>
    </location>
</feature>
<feature type="transmembrane region" description="Helical" evidence="3">
    <location>
        <begin position="187"/>
        <end position="204"/>
    </location>
</feature>
<feature type="region of interest" description="Disordered" evidence="2">
    <location>
        <begin position="1"/>
        <end position="47"/>
    </location>
</feature>
<dbReference type="CDD" id="cd00093">
    <property type="entry name" value="HTH_XRE"/>
    <property type="match status" value="1"/>
</dbReference>
<dbReference type="RefSeq" id="WP_055158914.1">
    <property type="nucleotide sequence ID" value="NZ_CYZO01000015.1"/>
</dbReference>
<dbReference type="Pfam" id="PF01381">
    <property type="entry name" value="HTH_3"/>
    <property type="match status" value="1"/>
</dbReference>
<dbReference type="GO" id="GO:0003677">
    <property type="term" value="F:DNA binding"/>
    <property type="evidence" value="ECO:0007669"/>
    <property type="project" value="UniProtKB-KW"/>
</dbReference>
<keyword evidence="3" id="KW-0472">Membrane</keyword>
<evidence type="ECO:0000256" key="2">
    <source>
        <dbReference type="SAM" id="MobiDB-lite"/>
    </source>
</evidence>
<feature type="domain" description="HTH cro/C1-type" evidence="4">
    <location>
        <begin position="51"/>
        <end position="105"/>
    </location>
</feature>
<gene>
    <name evidence="5" type="ORF">ERS852456_01409</name>
</gene>
<sequence length="429" mass="47965">MQERKNSEAGNEKEVDYGRKSGQDNTSENVIENRPEKRVKNKGGNKTGEFIARKRKERGMTQKEMAELLGVTNKAVSKWETSQGMPDIGILPELGKALGVTVDEILMGEQIEQEKRAETAVSDEDKKLLEIVLERAERKAETIRITWKDVFGCLLILSAAGLIIVQIWTLTQGRELGLIYIRNVTPYVINAAAVFLFGAGGMCIEKLRPIWKRKSVIAVTAILLAAGIEVCPFCFPRQREIVDLAPDFSNTMCLKIDENGRAVFYRQRGLLFGAQSDVFPFTVKDDVKVQWLENDVCALTYESPEDDQVHQFVATYGDRNEAVSYYYVANVAYGTWMPEDRGENYKLEVGTGENGGIDIETPEGKEHYEPEECLQYGTLAVVFPSDDPKWTLVLNKDCVVEAGGSRIEEGGTVTLCKVAMEKTAPIIMH</sequence>
<evidence type="ECO:0000313" key="5">
    <source>
        <dbReference type="EMBL" id="CUO02050.1"/>
    </source>
</evidence>
<dbReference type="PROSITE" id="PS50943">
    <property type="entry name" value="HTH_CROC1"/>
    <property type="match status" value="1"/>
</dbReference>
<organism evidence="5 6">
    <name type="scientific">[Ruminococcus] torques</name>
    <dbReference type="NCBI Taxonomy" id="33039"/>
    <lineage>
        <taxon>Bacteria</taxon>
        <taxon>Bacillati</taxon>
        <taxon>Bacillota</taxon>
        <taxon>Clostridia</taxon>
        <taxon>Lachnospirales</taxon>
        <taxon>Lachnospiraceae</taxon>
        <taxon>Mediterraneibacter</taxon>
    </lineage>
</organism>
<reference evidence="5 6" key="1">
    <citation type="submission" date="2015-09" db="EMBL/GenBank/DDBJ databases">
        <authorList>
            <consortium name="Pathogen Informatics"/>
        </authorList>
    </citation>
    <scope>NUCLEOTIDE SEQUENCE [LARGE SCALE GENOMIC DNA]</scope>
    <source>
        <strain evidence="5 6">2789STDY5834841</strain>
    </source>
</reference>
<keyword evidence="3" id="KW-1133">Transmembrane helix</keyword>
<dbReference type="PANTHER" id="PTHR46558:SF11">
    <property type="entry name" value="HTH-TYPE TRANSCRIPTIONAL REGULATOR XRE"/>
    <property type="match status" value="1"/>
</dbReference>